<dbReference type="EMBL" id="JANEYF010005127">
    <property type="protein sequence ID" value="KAJ8929098.1"/>
    <property type="molecule type" value="Genomic_DNA"/>
</dbReference>
<keyword evidence="3" id="KW-1185">Reference proteome</keyword>
<sequence>MYVIATDIHEIQPGNTCDRVPKEGEEYIKFVQRTEKTEISVLSPITPEKSKPEDCPSKWELMSECESLPQDERIEFEDDLKPERMTLRHRDSSPATSVDTRISERSKTKLDDQEIDLEMSLESSIERLRSRLEERKKRKRSKETFMESINGYPKRRLRDVSPSSSIEPIIERRLKDERASASGDEMKRNKKAPRWRKKYLVAGLFSDYYKEDE</sequence>
<protein>
    <submittedName>
        <fullName evidence="2">Uncharacterized protein</fullName>
    </submittedName>
</protein>
<dbReference type="Proteomes" id="UP001162156">
    <property type="component" value="Unassembled WGS sequence"/>
</dbReference>
<feature type="region of interest" description="Disordered" evidence="1">
    <location>
        <begin position="78"/>
        <end position="110"/>
    </location>
</feature>
<evidence type="ECO:0000313" key="3">
    <source>
        <dbReference type="Proteomes" id="UP001162156"/>
    </source>
</evidence>
<name>A0AAV8WRF8_9CUCU</name>
<accession>A0AAV8WRF8</accession>
<organism evidence="2 3">
    <name type="scientific">Rhamnusium bicolor</name>
    <dbReference type="NCBI Taxonomy" id="1586634"/>
    <lineage>
        <taxon>Eukaryota</taxon>
        <taxon>Metazoa</taxon>
        <taxon>Ecdysozoa</taxon>
        <taxon>Arthropoda</taxon>
        <taxon>Hexapoda</taxon>
        <taxon>Insecta</taxon>
        <taxon>Pterygota</taxon>
        <taxon>Neoptera</taxon>
        <taxon>Endopterygota</taxon>
        <taxon>Coleoptera</taxon>
        <taxon>Polyphaga</taxon>
        <taxon>Cucujiformia</taxon>
        <taxon>Chrysomeloidea</taxon>
        <taxon>Cerambycidae</taxon>
        <taxon>Lepturinae</taxon>
        <taxon>Rhagiini</taxon>
        <taxon>Rhamnusium</taxon>
    </lineage>
</organism>
<feature type="compositionally biased region" description="Basic and acidic residues" evidence="1">
    <location>
        <begin position="101"/>
        <end position="110"/>
    </location>
</feature>
<gene>
    <name evidence="2" type="ORF">NQ314_018247</name>
</gene>
<dbReference type="AlphaFoldDB" id="A0AAV8WRF8"/>
<evidence type="ECO:0000256" key="1">
    <source>
        <dbReference type="SAM" id="MobiDB-lite"/>
    </source>
</evidence>
<feature type="region of interest" description="Disordered" evidence="1">
    <location>
        <begin position="133"/>
        <end position="164"/>
    </location>
</feature>
<proteinExistence type="predicted"/>
<evidence type="ECO:0000313" key="2">
    <source>
        <dbReference type="EMBL" id="KAJ8929098.1"/>
    </source>
</evidence>
<comment type="caution">
    <text evidence="2">The sequence shown here is derived from an EMBL/GenBank/DDBJ whole genome shotgun (WGS) entry which is preliminary data.</text>
</comment>
<feature type="compositionally biased region" description="Basic and acidic residues" evidence="1">
    <location>
        <begin position="79"/>
        <end position="92"/>
    </location>
</feature>
<reference evidence="2" key="1">
    <citation type="journal article" date="2023" name="Insect Mol. Biol.">
        <title>Genome sequencing provides insights into the evolution of gene families encoding plant cell wall-degrading enzymes in longhorned beetles.</title>
        <authorList>
            <person name="Shin N.R."/>
            <person name="Okamura Y."/>
            <person name="Kirsch R."/>
            <person name="Pauchet Y."/>
        </authorList>
    </citation>
    <scope>NUCLEOTIDE SEQUENCE</scope>
    <source>
        <strain evidence="2">RBIC_L_NR</strain>
    </source>
</reference>